<evidence type="ECO:0000259" key="10">
    <source>
        <dbReference type="Pfam" id="PF03553"/>
    </source>
</evidence>
<evidence type="ECO:0000256" key="3">
    <source>
        <dbReference type="ARBA" id="ARBA00022449"/>
    </source>
</evidence>
<evidence type="ECO:0000256" key="6">
    <source>
        <dbReference type="ARBA" id="ARBA00022989"/>
    </source>
</evidence>
<feature type="transmembrane region" description="Helical" evidence="9">
    <location>
        <begin position="207"/>
        <end position="230"/>
    </location>
</feature>
<dbReference type="Proteomes" id="UP000196485">
    <property type="component" value="Unassembled WGS sequence"/>
</dbReference>
<evidence type="ECO:0000313" key="12">
    <source>
        <dbReference type="Proteomes" id="UP000196485"/>
    </source>
</evidence>
<dbReference type="RefSeq" id="WP_087821031.1">
    <property type="nucleotide sequence ID" value="NZ_FYAH01000003.1"/>
</dbReference>
<keyword evidence="12" id="KW-1185">Reference proteome</keyword>
<comment type="subcellular location">
    <subcellularLocation>
        <location evidence="1">Cell membrane</location>
        <topology evidence="1">Multi-pass membrane protein</topology>
    </subcellularLocation>
</comment>
<feature type="transmembrane region" description="Helical" evidence="9">
    <location>
        <begin position="42"/>
        <end position="62"/>
    </location>
</feature>
<organism evidence="11 12">
    <name type="scientific">Photobacterium aquimaris</name>
    <dbReference type="NCBI Taxonomy" id="512643"/>
    <lineage>
        <taxon>Bacteria</taxon>
        <taxon>Pseudomonadati</taxon>
        <taxon>Pseudomonadota</taxon>
        <taxon>Gammaproteobacteria</taxon>
        <taxon>Vibrionales</taxon>
        <taxon>Vibrionaceae</taxon>
        <taxon>Photobacterium</taxon>
    </lineage>
</organism>
<comment type="similarity">
    <text evidence="8">Belongs to the NhaC Na(+)/H(+) (TC 2.A.35) antiporter family.</text>
</comment>
<dbReference type="InterPro" id="IPR018461">
    <property type="entry name" value="Na/H_Antiport_NhaC-like_C"/>
</dbReference>
<dbReference type="GO" id="GO:0005886">
    <property type="term" value="C:plasma membrane"/>
    <property type="evidence" value="ECO:0007669"/>
    <property type="project" value="UniProtKB-SubCell"/>
</dbReference>
<dbReference type="Pfam" id="PF03553">
    <property type="entry name" value="Na_H_antiporter"/>
    <property type="match status" value="1"/>
</dbReference>
<sequence>MSNSTNTSSITPSALALLPLGVFLALFIGVGSYLTYQGVDFAFYQLPSPVAALPAVILAIILSKEKLNKAIEQFIRGVGHSDIIAMCMIYLLAGAFAAVAKASGGVDATVNLGMAILPASMILPGIFIISAFIATSMGTSMGTIAAVAPVALGIAQAAGMDVALTAGVVLSGAMFGDNLSIISDTTIAATRSQGCQMKDKFRENIKIALPAAIVTMLLFAFSSSVTTLPAANPIEWLKVLPYITILILAVSGVNVFVVLSLGIVLAGGVGLFSIDSYSLTTFGKDIYSGFGNMQEIFLLSMLIGGVSELMRQQGGLAFLTQFISRVIGKFSSKHNASENSRASEIGIASLVSLTNCCTANNTVAIIVSGGVARELAQENNVTARRSASLLDIFSCVVQGVLPYGAQALLLGSVFKLSPLEIVSHSYYCFFLAISALIAIFIRRSTPKFEKVF</sequence>
<keyword evidence="3" id="KW-0050">Antiport</keyword>
<evidence type="ECO:0000256" key="8">
    <source>
        <dbReference type="ARBA" id="ARBA00038435"/>
    </source>
</evidence>
<feature type="transmembrane region" description="Helical" evidence="9">
    <location>
        <begin position="112"/>
        <end position="134"/>
    </location>
</feature>
<feature type="transmembrane region" description="Helical" evidence="9">
    <location>
        <begin position="83"/>
        <end position="100"/>
    </location>
</feature>
<feature type="transmembrane region" description="Helical" evidence="9">
    <location>
        <begin position="242"/>
        <end position="274"/>
    </location>
</feature>
<proteinExistence type="inferred from homology"/>
<evidence type="ECO:0000256" key="5">
    <source>
        <dbReference type="ARBA" id="ARBA00022692"/>
    </source>
</evidence>
<keyword evidence="6 9" id="KW-1133">Transmembrane helix</keyword>
<keyword evidence="5 9" id="KW-0812">Transmembrane</keyword>
<evidence type="ECO:0000256" key="9">
    <source>
        <dbReference type="SAM" id="Phobius"/>
    </source>
</evidence>
<feature type="transmembrane region" description="Helical" evidence="9">
    <location>
        <begin position="421"/>
        <end position="441"/>
    </location>
</feature>
<evidence type="ECO:0000256" key="7">
    <source>
        <dbReference type="ARBA" id="ARBA00023136"/>
    </source>
</evidence>
<keyword evidence="2" id="KW-0813">Transport</keyword>
<name>A0A1Y6KYD1_9GAMM</name>
<evidence type="ECO:0000256" key="4">
    <source>
        <dbReference type="ARBA" id="ARBA00022475"/>
    </source>
</evidence>
<feature type="transmembrane region" description="Helical" evidence="9">
    <location>
        <begin position="389"/>
        <end position="409"/>
    </location>
</feature>
<reference evidence="12" key="1">
    <citation type="submission" date="2017-06" db="EMBL/GenBank/DDBJ databases">
        <authorList>
            <person name="Rodrigo-Torres L."/>
            <person name="Arahal R. D."/>
            <person name="Lucena T."/>
        </authorList>
    </citation>
    <scope>NUCLEOTIDE SEQUENCE [LARGE SCALE GENOMIC DNA]</scope>
    <source>
        <strain evidence="12">type strain: CECT 9192</strain>
    </source>
</reference>
<dbReference type="PANTHER" id="PTHR33451">
    <property type="entry name" value="MALATE-2H(+)/NA(+)-LACTATE ANTIPORTER"/>
    <property type="match status" value="1"/>
</dbReference>
<evidence type="ECO:0000313" key="11">
    <source>
        <dbReference type="EMBL" id="SMY17084.1"/>
    </source>
</evidence>
<dbReference type="GO" id="GO:0015297">
    <property type="term" value="F:antiporter activity"/>
    <property type="evidence" value="ECO:0007669"/>
    <property type="project" value="UniProtKB-KW"/>
</dbReference>
<evidence type="ECO:0000256" key="2">
    <source>
        <dbReference type="ARBA" id="ARBA00022448"/>
    </source>
</evidence>
<dbReference type="AlphaFoldDB" id="A0A1Y6KYD1"/>
<evidence type="ECO:0000256" key="1">
    <source>
        <dbReference type="ARBA" id="ARBA00004651"/>
    </source>
</evidence>
<dbReference type="InterPro" id="IPR052180">
    <property type="entry name" value="NhaC_Na-H+_Antiporter"/>
</dbReference>
<keyword evidence="4" id="KW-1003">Cell membrane</keyword>
<protein>
    <submittedName>
        <fullName evidence="11">Na(+)/H(+) antiporter NhaC</fullName>
    </submittedName>
</protein>
<feature type="domain" description="Na+/H+ antiporter NhaC-like C-terminal" evidence="10">
    <location>
        <begin position="17"/>
        <end position="221"/>
    </location>
</feature>
<feature type="transmembrane region" description="Helical" evidence="9">
    <location>
        <begin position="12"/>
        <end position="36"/>
    </location>
</feature>
<accession>A0A1Y6KYD1</accession>
<dbReference type="PANTHER" id="PTHR33451:SF5">
    <property type="entry name" value="NA+_H+ ANTIPORTER"/>
    <property type="match status" value="1"/>
</dbReference>
<keyword evidence="7 9" id="KW-0472">Membrane</keyword>
<gene>
    <name evidence="11" type="primary">nhaC</name>
    <name evidence="11" type="ORF">PAQU9191_02339</name>
</gene>
<dbReference type="EMBL" id="FYAH01000003">
    <property type="protein sequence ID" value="SMY17084.1"/>
    <property type="molecule type" value="Genomic_DNA"/>
</dbReference>